<proteinExistence type="predicted"/>
<keyword evidence="1" id="KW-0175">Coiled coil</keyword>
<dbReference type="AlphaFoldDB" id="X1B3K2"/>
<dbReference type="Gene3D" id="3.90.550.10">
    <property type="entry name" value="Spore Coat Polysaccharide Biosynthesis Protein SpsA, Chain A"/>
    <property type="match status" value="1"/>
</dbReference>
<comment type="caution">
    <text evidence="3">The sequence shown here is derived from an EMBL/GenBank/DDBJ whole genome shotgun (WGS) entry which is preliminary data.</text>
</comment>
<evidence type="ECO:0000256" key="1">
    <source>
        <dbReference type="SAM" id="Coils"/>
    </source>
</evidence>
<feature type="non-terminal residue" evidence="3">
    <location>
        <position position="1"/>
    </location>
</feature>
<gene>
    <name evidence="3" type="ORF">S01H4_22950</name>
</gene>
<dbReference type="EMBL" id="BART01010587">
    <property type="protein sequence ID" value="GAG89600.1"/>
    <property type="molecule type" value="Genomic_DNA"/>
</dbReference>
<evidence type="ECO:0000259" key="2">
    <source>
        <dbReference type="Pfam" id="PF00535"/>
    </source>
</evidence>
<feature type="domain" description="Glycosyltransferase 2-like" evidence="2">
    <location>
        <begin position="90"/>
        <end position="152"/>
    </location>
</feature>
<feature type="coiled-coil region" evidence="1">
    <location>
        <begin position="59"/>
        <end position="86"/>
    </location>
</feature>
<dbReference type="InterPro" id="IPR029044">
    <property type="entry name" value="Nucleotide-diphossugar_trans"/>
</dbReference>
<dbReference type="Pfam" id="PF00535">
    <property type="entry name" value="Glycos_transf_2"/>
    <property type="match status" value="1"/>
</dbReference>
<organism evidence="3">
    <name type="scientific">marine sediment metagenome</name>
    <dbReference type="NCBI Taxonomy" id="412755"/>
    <lineage>
        <taxon>unclassified sequences</taxon>
        <taxon>metagenomes</taxon>
        <taxon>ecological metagenomes</taxon>
    </lineage>
</organism>
<accession>X1B3K2</accession>
<dbReference type="InterPro" id="IPR050834">
    <property type="entry name" value="Glycosyltransf_2"/>
</dbReference>
<protein>
    <recommendedName>
        <fullName evidence="2">Glycosyltransferase 2-like domain-containing protein</fullName>
    </recommendedName>
</protein>
<sequence length="156" mass="18324">ALLNNCVESILNKTNYHNFEIIGISNNSGEGFGSFFNKAAAYLKRNKHLVTLGFVESDYERWMKKNRLTEEKIEKIRNDISNFKQKPKISIVMPVYNVEKIWLKKAINSVMNQLYDNWELCIVDDASTKEHIRETLKSYSEKDSRIKVKYLKKIRA</sequence>
<evidence type="ECO:0000313" key="3">
    <source>
        <dbReference type="EMBL" id="GAG89600.1"/>
    </source>
</evidence>
<dbReference type="SUPFAM" id="SSF53448">
    <property type="entry name" value="Nucleotide-diphospho-sugar transferases"/>
    <property type="match status" value="1"/>
</dbReference>
<dbReference type="PANTHER" id="PTHR43685:SF2">
    <property type="entry name" value="GLYCOSYLTRANSFERASE 2-LIKE DOMAIN-CONTAINING PROTEIN"/>
    <property type="match status" value="1"/>
</dbReference>
<dbReference type="PANTHER" id="PTHR43685">
    <property type="entry name" value="GLYCOSYLTRANSFERASE"/>
    <property type="match status" value="1"/>
</dbReference>
<name>X1B3K2_9ZZZZ</name>
<reference evidence="3" key="1">
    <citation type="journal article" date="2014" name="Front. Microbiol.">
        <title>High frequency of phylogenetically diverse reductive dehalogenase-homologous genes in deep subseafloor sedimentary metagenomes.</title>
        <authorList>
            <person name="Kawai M."/>
            <person name="Futagami T."/>
            <person name="Toyoda A."/>
            <person name="Takaki Y."/>
            <person name="Nishi S."/>
            <person name="Hori S."/>
            <person name="Arai W."/>
            <person name="Tsubouchi T."/>
            <person name="Morono Y."/>
            <person name="Uchiyama I."/>
            <person name="Ito T."/>
            <person name="Fujiyama A."/>
            <person name="Inagaki F."/>
            <person name="Takami H."/>
        </authorList>
    </citation>
    <scope>NUCLEOTIDE SEQUENCE</scope>
    <source>
        <strain evidence="3">Expedition CK06-06</strain>
    </source>
</reference>
<dbReference type="InterPro" id="IPR001173">
    <property type="entry name" value="Glyco_trans_2-like"/>
</dbReference>